<comment type="caution">
    <text evidence="7">The sequence shown here is derived from an EMBL/GenBank/DDBJ whole genome shotgun (WGS) entry which is preliminary data.</text>
</comment>
<organism evidence="7 8">
    <name type="scientific">Harenicola maris</name>
    <dbReference type="NCBI Taxonomy" id="2841044"/>
    <lineage>
        <taxon>Bacteria</taxon>
        <taxon>Pseudomonadati</taxon>
        <taxon>Pseudomonadota</taxon>
        <taxon>Alphaproteobacteria</taxon>
        <taxon>Rhodobacterales</taxon>
        <taxon>Paracoccaceae</taxon>
        <taxon>Harenicola</taxon>
    </lineage>
</organism>
<dbReference type="GO" id="GO:0030975">
    <property type="term" value="F:thiamine binding"/>
    <property type="evidence" value="ECO:0007669"/>
    <property type="project" value="InterPro"/>
</dbReference>
<dbReference type="InterPro" id="IPR036759">
    <property type="entry name" value="TPK_catalytic_sf"/>
</dbReference>
<evidence type="ECO:0000259" key="6">
    <source>
        <dbReference type="SMART" id="SM00983"/>
    </source>
</evidence>
<dbReference type="GO" id="GO:0005524">
    <property type="term" value="F:ATP binding"/>
    <property type="evidence" value="ECO:0007669"/>
    <property type="project" value="UniProtKB-KW"/>
</dbReference>
<dbReference type="CDD" id="cd07995">
    <property type="entry name" value="TPK"/>
    <property type="match status" value="1"/>
</dbReference>
<keyword evidence="4" id="KW-0067">ATP-binding</keyword>
<proteinExistence type="predicted"/>
<dbReference type="InterPro" id="IPR036371">
    <property type="entry name" value="TPK_B1-bd_sf"/>
</dbReference>
<dbReference type="GO" id="GO:0016301">
    <property type="term" value="F:kinase activity"/>
    <property type="evidence" value="ECO:0007669"/>
    <property type="project" value="UniProtKB-KW"/>
</dbReference>
<dbReference type="SMART" id="SM00983">
    <property type="entry name" value="TPK_B1_binding"/>
    <property type="match status" value="1"/>
</dbReference>
<keyword evidence="3" id="KW-0418">Kinase</keyword>
<dbReference type="NCBIfam" id="TIGR01378">
    <property type="entry name" value="thi_PPkinase"/>
    <property type="match status" value="1"/>
</dbReference>
<evidence type="ECO:0000256" key="4">
    <source>
        <dbReference type="ARBA" id="ARBA00022840"/>
    </source>
</evidence>
<dbReference type="Pfam" id="PF04263">
    <property type="entry name" value="TPK_catalytic"/>
    <property type="match status" value="1"/>
</dbReference>
<evidence type="ECO:0000256" key="2">
    <source>
        <dbReference type="ARBA" id="ARBA00022741"/>
    </source>
</evidence>
<evidence type="ECO:0000256" key="5">
    <source>
        <dbReference type="NCBIfam" id="TIGR01378"/>
    </source>
</evidence>
<dbReference type="SUPFAM" id="SSF63862">
    <property type="entry name" value="Thiamin pyrophosphokinase, substrate-binding domain"/>
    <property type="match status" value="1"/>
</dbReference>
<sequence length="219" mass="23054">MPDPVLSSSECITLLGGGAVEAACLDLAMKHAPRVVAADGGADHALRFGVMPEAVIGDFDSITPKTRETLPEERLFPVAEQDSTDFEKCLQRLRAPLVIGVGFLGLRLDHELSVLNTLVRYSAQPCLLLGQEDVAFAAPAALDLDLAVGTRVSLFPFMPVRGESRGLEWPIRGIDFAPGGRIGTSNRATGAVRLSFEGAGMVVILPRACFGAALAGLTG</sequence>
<dbReference type="GO" id="GO:0009229">
    <property type="term" value="P:thiamine diphosphate biosynthetic process"/>
    <property type="evidence" value="ECO:0007669"/>
    <property type="project" value="InterPro"/>
</dbReference>
<evidence type="ECO:0000256" key="1">
    <source>
        <dbReference type="ARBA" id="ARBA00022679"/>
    </source>
</evidence>
<dbReference type="SUPFAM" id="SSF63999">
    <property type="entry name" value="Thiamin pyrophosphokinase, catalytic domain"/>
    <property type="match status" value="1"/>
</dbReference>
<dbReference type="GO" id="GO:0004788">
    <property type="term" value="F:thiamine diphosphokinase activity"/>
    <property type="evidence" value="ECO:0007669"/>
    <property type="project" value="UniProtKB-UniRule"/>
</dbReference>
<reference evidence="7 8" key="1">
    <citation type="journal article" date="2021" name="Arch. Microbiol.">
        <title>Harenicola maris gen. nov., sp. nov. isolated from the Sea of Japan shallow sediments.</title>
        <authorList>
            <person name="Romanenko L.A."/>
            <person name="Kurilenko V.V."/>
            <person name="Chernysheva N.Y."/>
            <person name="Tekutyeva L.A."/>
            <person name="Velansky P.V."/>
            <person name="Svetashev V.I."/>
            <person name="Isaeva M.P."/>
        </authorList>
    </citation>
    <scope>NUCLEOTIDE SEQUENCE [LARGE SCALE GENOMIC DNA]</scope>
    <source>
        <strain evidence="7 8">KMM 3653</strain>
    </source>
</reference>
<evidence type="ECO:0000313" key="8">
    <source>
        <dbReference type="Proteomes" id="UP001315686"/>
    </source>
</evidence>
<accession>A0AAP2G3K4</accession>
<feature type="domain" description="Thiamin pyrophosphokinase thiamin-binding" evidence="6">
    <location>
        <begin position="130"/>
        <end position="203"/>
    </location>
</feature>
<dbReference type="EC" id="2.7.6.2" evidence="5"/>
<gene>
    <name evidence="7" type="ORF">IV417_07930</name>
</gene>
<dbReference type="GO" id="GO:0006772">
    <property type="term" value="P:thiamine metabolic process"/>
    <property type="evidence" value="ECO:0007669"/>
    <property type="project" value="UniProtKB-UniRule"/>
</dbReference>
<dbReference type="Gene3D" id="3.40.50.10240">
    <property type="entry name" value="Thiamin pyrophosphokinase, catalytic domain"/>
    <property type="match status" value="1"/>
</dbReference>
<name>A0AAP2G3K4_9RHOB</name>
<protein>
    <recommendedName>
        <fullName evidence="5">Thiamine diphosphokinase</fullName>
        <ecNumber evidence="5">2.7.6.2</ecNumber>
    </recommendedName>
</protein>
<dbReference type="InterPro" id="IPR007371">
    <property type="entry name" value="TPK_catalytic"/>
</dbReference>
<dbReference type="InterPro" id="IPR053149">
    <property type="entry name" value="TPK"/>
</dbReference>
<dbReference type="AlphaFoldDB" id="A0AAP2G3K4"/>
<evidence type="ECO:0000313" key="7">
    <source>
        <dbReference type="EMBL" id="MBT0957310.1"/>
    </source>
</evidence>
<dbReference type="PANTHER" id="PTHR41299">
    <property type="entry name" value="THIAMINE PYROPHOSPHOKINASE"/>
    <property type="match status" value="1"/>
</dbReference>
<keyword evidence="8" id="KW-1185">Reference proteome</keyword>
<dbReference type="InterPro" id="IPR007373">
    <property type="entry name" value="Thiamin_PyroPKinase_B1-bd"/>
</dbReference>
<dbReference type="EMBL" id="JADQAZ010000001">
    <property type="protein sequence ID" value="MBT0957310.1"/>
    <property type="molecule type" value="Genomic_DNA"/>
</dbReference>
<dbReference type="PANTHER" id="PTHR41299:SF1">
    <property type="entry name" value="THIAMINE PYROPHOSPHOKINASE"/>
    <property type="match status" value="1"/>
</dbReference>
<evidence type="ECO:0000256" key="3">
    <source>
        <dbReference type="ARBA" id="ARBA00022777"/>
    </source>
</evidence>
<dbReference type="Proteomes" id="UP001315686">
    <property type="component" value="Unassembled WGS sequence"/>
</dbReference>
<dbReference type="InterPro" id="IPR006282">
    <property type="entry name" value="Thi_PPkinase"/>
</dbReference>
<keyword evidence="1 7" id="KW-0808">Transferase</keyword>
<keyword evidence="2" id="KW-0547">Nucleotide-binding</keyword>